<dbReference type="RefSeq" id="WP_251742307.1">
    <property type="nucleotide sequence ID" value="NZ_JBHUOJ010000038.1"/>
</dbReference>
<sequence>MRFILFISIFLIAYSAQAQLGFCSGSKGDPIFQEDFGQGSGTGPSLPGGVTNYTYIQRDPQDGQYTISDDIGNQIFSWHSNLPNATISNGRALIVNAGFTAGQFYKTAVSGLCENTTYEFSAFLINIYNRSSNVCENGGIPVNVRFEIWDETDSVLLKGGDTGNIISTTAPQWDQFALTFRSEPGQDAVILKMFNNGDGGCGNDLAIDDIIFRSCGDLTLIETSEGEKVEQNFCKEDAPVAIELIANNDGSVYNEVYFQWQQSSDGENWTNLMGENDAVLQANNIAETTNFRVIVAEDPVNLESNICSSASETFKVNIIETPEAPISNGDESICSNETIPALSVSVNLNESVNWYDQASGGNLLAENTNSFTPVSEGLFYAEAFNTLVECTPGPRTPVALSIDYIPDLEDEDVQICPDSNLNLDAGISGYIYLWNTGSTAQTTIINSPGIYSVEVSTPQGCLERKTFTVTGVDNAQIAEVVSNGNTIRINPVIEGNFQYSLDGINYQDSNIFENKPGGVYTAFITDSQNCNTDLLRFAHIVIPKFISPNNDGYNDSFLLNGVEFFEASEVFIFDRYGKLLKSGSGKNMDWKGEFNNANLPADDYWYLIKISGFPDQKGHFSLIR</sequence>
<dbReference type="Proteomes" id="UP001597438">
    <property type="component" value="Unassembled WGS sequence"/>
</dbReference>
<dbReference type="Pfam" id="PF19081">
    <property type="entry name" value="Ig_7"/>
    <property type="match status" value="1"/>
</dbReference>
<dbReference type="Pfam" id="PF13585">
    <property type="entry name" value="CHU_C"/>
    <property type="match status" value="1"/>
</dbReference>
<dbReference type="NCBIfam" id="TIGR04131">
    <property type="entry name" value="Bac_Flav_CTERM"/>
    <property type="match status" value="1"/>
</dbReference>
<evidence type="ECO:0000256" key="1">
    <source>
        <dbReference type="SAM" id="SignalP"/>
    </source>
</evidence>
<proteinExistence type="predicted"/>
<organism evidence="3 4">
    <name type="scientific">Christiangramia antarctica</name>
    <dbReference type="NCBI Taxonomy" id="2058158"/>
    <lineage>
        <taxon>Bacteria</taxon>
        <taxon>Pseudomonadati</taxon>
        <taxon>Bacteroidota</taxon>
        <taxon>Flavobacteriia</taxon>
        <taxon>Flavobacteriales</taxon>
        <taxon>Flavobacteriaceae</taxon>
        <taxon>Christiangramia</taxon>
    </lineage>
</organism>
<dbReference type="InterPro" id="IPR044023">
    <property type="entry name" value="Ig_7"/>
</dbReference>
<feature type="signal peptide" evidence="1">
    <location>
        <begin position="1"/>
        <end position="18"/>
    </location>
</feature>
<feature type="chain" id="PRO_5046559077" evidence="1">
    <location>
        <begin position="19"/>
        <end position="624"/>
    </location>
</feature>
<keyword evidence="4" id="KW-1185">Reference proteome</keyword>
<feature type="domain" description="Ig-like" evidence="2">
    <location>
        <begin position="322"/>
        <end position="402"/>
    </location>
</feature>
<evidence type="ECO:0000259" key="2">
    <source>
        <dbReference type="Pfam" id="PF19081"/>
    </source>
</evidence>
<accession>A0ABW5X9W8</accession>
<evidence type="ECO:0000313" key="3">
    <source>
        <dbReference type="EMBL" id="MFD2835129.1"/>
    </source>
</evidence>
<evidence type="ECO:0000313" key="4">
    <source>
        <dbReference type="Proteomes" id="UP001597438"/>
    </source>
</evidence>
<protein>
    <submittedName>
        <fullName evidence="3">T9SS type B sorting domain-containing protein</fullName>
    </submittedName>
</protein>
<name>A0ABW5X9W8_9FLAO</name>
<reference evidence="4" key="1">
    <citation type="journal article" date="2019" name="Int. J. Syst. Evol. Microbiol.">
        <title>The Global Catalogue of Microorganisms (GCM) 10K type strain sequencing project: providing services to taxonomists for standard genome sequencing and annotation.</title>
        <authorList>
            <consortium name="The Broad Institute Genomics Platform"/>
            <consortium name="The Broad Institute Genome Sequencing Center for Infectious Disease"/>
            <person name="Wu L."/>
            <person name="Ma J."/>
        </authorList>
    </citation>
    <scope>NUCLEOTIDE SEQUENCE [LARGE SCALE GENOMIC DNA]</scope>
    <source>
        <strain evidence="4">KCTC 52925</strain>
    </source>
</reference>
<dbReference type="InterPro" id="IPR026341">
    <property type="entry name" value="T9SS_type_B"/>
</dbReference>
<dbReference type="EMBL" id="JBHUOJ010000038">
    <property type="protein sequence ID" value="MFD2835129.1"/>
    <property type="molecule type" value="Genomic_DNA"/>
</dbReference>
<keyword evidence="1" id="KW-0732">Signal</keyword>
<comment type="caution">
    <text evidence="3">The sequence shown here is derived from an EMBL/GenBank/DDBJ whole genome shotgun (WGS) entry which is preliminary data.</text>
</comment>
<gene>
    <name evidence="3" type="ORF">ACFSYS_17700</name>
</gene>